<feature type="region of interest" description="Disordered" evidence="1">
    <location>
        <begin position="55"/>
        <end position="84"/>
    </location>
</feature>
<organism evidence="2">
    <name type="scientific">marine sediment metagenome</name>
    <dbReference type="NCBI Taxonomy" id="412755"/>
    <lineage>
        <taxon>unclassified sequences</taxon>
        <taxon>metagenomes</taxon>
        <taxon>ecological metagenomes</taxon>
    </lineage>
</organism>
<dbReference type="EMBL" id="BARW01000270">
    <property type="protein sequence ID" value="GAI61890.1"/>
    <property type="molecule type" value="Genomic_DNA"/>
</dbReference>
<reference evidence="2" key="1">
    <citation type="journal article" date="2014" name="Front. Microbiol.">
        <title>High frequency of phylogenetically diverse reductive dehalogenase-homologous genes in deep subseafloor sedimentary metagenomes.</title>
        <authorList>
            <person name="Kawai M."/>
            <person name="Futagami T."/>
            <person name="Toyoda A."/>
            <person name="Takaki Y."/>
            <person name="Nishi S."/>
            <person name="Hori S."/>
            <person name="Arai W."/>
            <person name="Tsubouchi T."/>
            <person name="Morono Y."/>
            <person name="Uchiyama I."/>
            <person name="Ito T."/>
            <person name="Fujiyama A."/>
            <person name="Inagaki F."/>
            <person name="Takami H."/>
        </authorList>
    </citation>
    <scope>NUCLEOTIDE SEQUENCE</scope>
    <source>
        <strain evidence="2">Expedition CK06-06</strain>
    </source>
</reference>
<evidence type="ECO:0000256" key="1">
    <source>
        <dbReference type="SAM" id="MobiDB-lite"/>
    </source>
</evidence>
<protein>
    <submittedName>
        <fullName evidence="2">Uncharacterized protein</fullName>
    </submittedName>
</protein>
<gene>
    <name evidence="2" type="ORF">S12H4_01384</name>
</gene>
<evidence type="ECO:0000313" key="2">
    <source>
        <dbReference type="EMBL" id="GAI61890.1"/>
    </source>
</evidence>
<comment type="caution">
    <text evidence="2">The sequence shown here is derived from an EMBL/GenBank/DDBJ whole genome shotgun (WGS) entry which is preliminary data.</text>
</comment>
<proteinExistence type="predicted"/>
<dbReference type="AlphaFoldDB" id="X1RFG5"/>
<sequence>MTLPEAVEQLTLFSNRYKTRPDPDLLDAIKLVINATRKLQNIRILFPTLMPGLLPGEDPMPDLSPSADRKQLLRESPLGRECGQ</sequence>
<name>X1RFG5_9ZZZZ</name>
<accession>X1RFG5</accession>